<feature type="transmembrane region" description="Helical" evidence="8">
    <location>
        <begin position="252"/>
        <end position="276"/>
    </location>
</feature>
<protein>
    <submittedName>
        <fullName evidence="9">Iron-uptake system permease protein FeuB</fullName>
    </submittedName>
</protein>
<proteinExistence type="inferred from homology"/>
<evidence type="ECO:0000256" key="3">
    <source>
        <dbReference type="ARBA" id="ARBA00022448"/>
    </source>
</evidence>
<keyword evidence="7 8" id="KW-0472">Membrane</keyword>
<keyword evidence="10" id="KW-1185">Reference proteome</keyword>
<evidence type="ECO:0000256" key="2">
    <source>
        <dbReference type="ARBA" id="ARBA00007935"/>
    </source>
</evidence>
<comment type="subcellular location">
    <subcellularLocation>
        <location evidence="1">Cell membrane</location>
        <topology evidence="1">Multi-pass membrane protein</topology>
    </subcellularLocation>
</comment>
<dbReference type="EMBL" id="CDGG01000001">
    <property type="protein sequence ID" value="CEI82868.1"/>
    <property type="molecule type" value="Genomic_DNA"/>
</dbReference>
<evidence type="ECO:0000256" key="6">
    <source>
        <dbReference type="ARBA" id="ARBA00022989"/>
    </source>
</evidence>
<keyword evidence="3" id="KW-0813">Transport</keyword>
<dbReference type="Proteomes" id="UP000040453">
    <property type="component" value="Unassembled WGS sequence"/>
</dbReference>
<dbReference type="PANTHER" id="PTHR30472">
    <property type="entry name" value="FERRIC ENTEROBACTIN TRANSPORT SYSTEM PERMEASE PROTEIN"/>
    <property type="match status" value="1"/>
</dbReference>
<dbReference type="InterPro" id="IPR000522">
    <property type="entry name" value="ABC_transptr_permease_BtuC"/>
</dbReference>
<evidence type="ECO:0000256" key="4">
    <source>
        <dbReference type="ARBA" id="ARBA00022475"/>
    </source>
</evidence>
<dbReference type="SUPFAM" id="SSF81345">
    <property type="entry name" value="ABC transporter involved in vitamin B12 uptake, BtuC"/>
    <property type="match status" value="1"/>
</dbReference>
<evidence type="ECO:0000313" key="10">
    <source>
        <dbReference type="Proteomes" id="UP000040453"/>
    </source>
</evidence>
<evidence type="ECO:0000256" key="1">
    <source>
        <dbReference type="ARBA" id="ARBA00004651"/>
    </source>
</evidence>
<dbReference type="AlphaFoldDB" id="A0A0A1MIH8"/>
<evidence type="ECO:0000256" key="7">
    <source>
        <dbReference type="ARBA" id="ARBA00023136"/>
    </source>
</evidence>
<name>A0A0A1MIH8_9BACI</name>
<feature type="transmembrane region" description="Helical" evidence="8">
    <location>
        <begin position="129"/>
        <end position="150"/>
    </location>
</feature>
<dbReference type="Pfam" id="PF01032">
    <property type="entry name" value="FecCD"/>
    <property type="match status" value="1"/>
</dbReference>
<gene>
    <name evidence="9" type="primary">feuB_3</name>
    <name evidence="9" type="ORF">BN997_02755</name>
</gene>
<evidence type="ECO:0000256" key="5">
    <source>
        <dbReference type="ARBA" id="ARBA00022692"/>
    </source>
</evidence>
<dbReference type="GO" id="GO:0005886">
    <property type="term" value="C:plasma membrane"/>
    <property type="evidence" value="ECO:0007669"/>
    <property type="project" value="UniProtKB-SubCell"/>
</dbReference>
<sequence length="344" mass="36366">MNELEDLKKVKETVRPVRNVLVLAAGSFLLLLSLLLAVSLGAADMPLKTVWQAIFQFDPDLQQHQIIREIRFPRILGAAIVGSCFAVSGALMQGMTRNPLADSGLLGLNAGAVFMLACCFAFFPHLSYVYIILFSFLGAALGAGIVYGIGSLSKNGLTPIRLVLAGAAVSALLGALSEGIALYYEIGQDLAFWYAGGISGTSWGHLQIITPWLLLAVIAAVIISRSITLLSLGEEVAVGLGTKTGRIKLTAALIIVVLAGLAVSVVGAVSFVGLIVPHMVRWLFGYDYRWIIPGTVIYGALLVVLADLAARIISPPHEMPVGALIALLGVPFFLYLARKGGGLV</sequence>
<reference evidence="9 10" key="1">
    <citation type="submission" date="2014-11" db="EMBL/GenBank/DDBJ databases">
        <authorList>
            <person name="Urmite Genomes Urmite Genomes"/>
        </authorList>
    </citation>
    <scope>NUCLEOTIDE SEQUENCE [LARGE SCALE GENOMIC DNA]</scope>
    <source>
        <strain evidence="9 10">Oc5</strain>
    </source>
</reference>
<dbReference type="InterPro" id="IPR037294">
    <property type="entry name" value="ABC_BtuC-like"/>
</dbReference>
<feature type="transmembrane region" description="Helical" evidence="8">
    <location>
        <begin position="75"/>
        <end position="92"/>
    </location>
</feature>
<feature type="transmembrane region" description="Helical" evidence="8">
    <location>
        <begin position="104"/>
        <end position="123"/>
    </location>
</feature>
<organism evidence="9 10">
    <name type="scientific">Oceanobacillus oncorhynchi</name>
    <dbReference type="NCBI Taxonomy" id="545501"/>
    <lineage>
        <taxon>Bacteria</taxon>
        <taxon>Bacillati</taxon>
        <taxon>Bacillota</taxon>
        <taxon>Bacilli</taxon>
        <taxon>Bacillales</taxon>
        <taxon>Bacillaceae</taxon>
        <taxon>Oceanobacillus</taxon>
    </lineage>
</organism>
<dbReference type="CDD" id="cd06550">
    <property type="entry name" value="TM_ABC_iron-siderophores_like"/>
    <property type="match status" value="1"/>
</dbReference>
<dbReference type="GO" id="GO:0033214">
    <property type="term" value="P:siderophore-iron import into cell"/>
    <property type="evidence" value="ECO:0007669"/>
    <property type="project" value="TreeGrafter"/>
</dbReference>
<feature type="transmembrane region" description="Helical" evidence="8">
    <location>
        <begin position="319"/>
        <end position="337"/>
    </location>
</feature>
<dbReference type="Gene3D" id="1.10.3470.10">
    <property type="entry name" value="ABC transporter involved in vitamin B12 uptake, BtuC"/>
    <property type="match status" value="1"/>
</dbReference>
<feature type="transmembrane region" description="Helical" evidence="8">
    <location>
        <begin position="162"/>
        <end position="184"/>
    </location>
</feature>
<dbReference type="STRING" id="545501.BN997_02755"/>
<comment type="similarity">
    <text evidence="2">Belongs to the binding-protein-dependent transport system permease family. FecCD subfamily.</text>
</comment>
<keyword evidence="6 8" id="KW-1133">Transmembrane helix</keyword>
<evidence type="ECO:0000313" key="9">
    <source>
        <dbReference type="EMBL" id="CEI82868.1"/>
    </source>
</evidence>
<dbReference type="OrthoDB" id="9811721at2"/>
<keyword evidence="4" id="KW-1003">Cell membrane</keyword>
<keyword evidence="5 8" id="KW-0812">Transmembrane</keyword>
<dbReference type="GO" id="GO:0022857">
    <property type="term" value="F:transmembrane transporter activity"/>
    <property type="evidence" value="ECO:0007669"/>
    <property type="project" value="InterPro"/>
</dbReference>
<feature type="transmembrane region" description="Helical" evidence="8">
    <location>
        <begin position="213"/>
        <end position="232"/>
    </location>
</feature>
<feature type="transmembrane region" description="Helical" evidence="8">
    <location>
        <begin position="20"/>
        <end position="42"/>
    </location>
</feature>
<dbReference type="FunFam" id="1.10.3470.10:FF:000001">
    <property type="entry name" value="Vitamin B12 ABC transporter permease BtuC"/>
    <property type="match status" value="1"/>
</dbReference>
<evidence type="ECO:0000256" key="8">
    <source>
        <dbReference type="SAM" id="Phobius"/>
    </source>
</evidence>
<dbReference type="RefSeq" id="WP_042532925.1">
    <property type="nucleotide sequence ID" value="NZ_CAXOIH010000018.1"/>
</dbReference>
<dbReference type="PANTHER" id="PTHR30472:SF58">
    <property type="entry name" value="IRON(3+)-HYDROXAMATE IMPORT SYSTEM PERMEASE PROTEIN FHUB"/>
    <property type="match status" value="1"/>
</dbReference>
<accession>A0A0A1MIH8</accession>
<feature type="transmembrane region" description="Helical" evidence="8">
    <location>
        <begin position="288"/>
        <end position="313"/>
    </location>
</feature>